<comment type="subcellular location">
    <subcellularLocation>
        <location evidence="1 6">Cell membrane</location>
        <topology evidence="1 6">Multi-pass membrane protein</topology>
    </subcellularLocation>
</comment>
<comment type="similarity">
    <text evidence="6">Belongs to the TVP38/TMEM64 family.</text>
</comment>
<reference evidence="8 9" key="1">
    <citation type="journal article" date="2015" name="Genome Announc.">
        <title>Draft Genome Sequence of Clostridium tyrobutyricum Strain DIVETGP, Isolated from Cow's Milk for Grana Padano Production.</title>
        <authorList>
            <person name="Soggiu A."/>
            <person name="Piras C."/>
            <person name="Gaiarsa S."/>
            <person name="Sassera D."/>
            <person name="Roncada P."/>
            <person name="Bendixen E."/>
            <person name="Brasca M."/>
            <person name="Bonizzi L."/>
        </authorList>
    </citation>
    <scope>NUCLEOTIDE SEQUENCE [LARGE SCALE GENOMIC DNA]</scope>
    <source>
        <strain evidence="8 9">DIVETGP</strain>
    </source>
</reference>
<keyword evidence="9" id="KW-1185">Reference proteome</keyword>
<keyword evidence="3 6" id="KW-0812">Transmembrane</keyword>
<dbReference type="EMBL" id="CBXI010000023">
    <property type="protein sequence ID" value="CDL91285.1"/>
    <property type="molecule type" value="Genomic_DNA"/>
</dbReference>
<dbReference type="InterPro" id="IPR032816">
    <property type="entry name" value="VTT_dom"/>
</dbReference>
<evidence type="ECO:0000313" key="8">
    <source>
        <dbReference type="EMBL" id="CDL91285.1"/>
    </source>
</evidence>
<sequence>MENKIKKNQIIKYTFLAILSVVVIYILFKYGKSLRHLRLHKLRNYIQSYGKFSVFIFIIIYSFKPVLFIIPSSLMSILAGSIYGPYVAAILSMIGCFGSATVAFFLARFFGRTFVDKVLRGKALKLDNNIEKYGFKIMTMMRLSFVFPFDPLSYASGLSKMKYRDFILGTLIGIFPEMITYSFMGKNIEHPFSIKFILPILLLVIVVIIAIALRKRIKNI</sequence>
<feature type="transmembrane region" description="Helical" evidence="6">
    <location>
        <begin position="166"/>
        <end position="184"/>
    </location>
</feature>
<comment type="caution">
    <text evidence="8">The sequence shown here is derived from an EMBL/GenBank/DDBJ whole genome shotgun (WGS) entry which is preliminary data.</text>
</comment>
<organism evidence="8 9">
    <name type="scientific">Clostridium tyrobutyricum DIVETGP</name>
    <dbReference type="NCBI Taxonomy" id="1408889"/>
    <lineage>
        <taxon>Bacteria</taxon>
        <taxon>Bacillati</taxon>
        <taxon>Bacillota</taxon>
        <taxon>Clostridia</taxon>
        <taxon>Eubacteriales</taxon>
        <taxon>Clostridiaceae</taxon>
        <taxon>Clostridium</taxon>
    </lineage>
</organism>
<dbReference type="AlphaFoldDB" id="W6N5G5"/>
<dbReference type="InterPro" id="IPR015414">
    <property type="entry name" value="TMEM64"/>
</dbReference>
<name>W6N5G5_CLOTY</name>
<protein>
    <recommendedName>
        <fullName evidence="6">TVP38/TMEM64 family membrane protein</fullName>
    </recommendedName>
</protein>
<evidence type="ECO:0000256" key="3">
    <source>
        <dbReference type="ARBA" id="ARBA00022692"/>
    </source>
</evidence>
<evidence type="ECO:0000256" key="4">
    <source>
        <dbReference type="ARBA" id="ARBA00022989"/>
    </source>
</evidence>
<feature type="transmembrane region" description="Helical" evidence="6">
    <location>
        <begin position="52"/>
        <end position="74"/>
    </location>
</feature>
<feature type="transmembrane region" description="Helical" evidence="6">
    <location>
        <begin position="86"/>
        <end position="110"/>
    </location>
</feature>
<feature type="transmembrane region" description="Helical" evidence="6">
    <location>
        <begin position="13"/>
        <end position="31"/>
    </location>
</feature>
<evidence type="ECO:0000256" key="1">
    <source>
        <dbReference type="ARBA" id="ARBA00004651"/>
    </source>
</evidence>
<evidence type="ECO:0000256" key="6">
    <source>
        <dbReference type="RuleBase" id="RU366058"/>
    </source>
</evidence>
<dbReference type="RefSeq" id="WP_017753123.1">
    <property type="nucleotide sequence ID" value="NZ_CBXI010000023.1"/>
</dbReference>
<dbReference type="OrthoDB" id="9812980at2"/>
<evidence type="ECO:0000256" key="2">
    <source>
        <dbReference type="ARBA" id="ARBA00022475"/>
    </source>
</evidence>
<evidence type="ECO:0000256" key="5">
    <source>
        <dbReference type="ARBA" id="ARBA00023136"/>
    </source>
</evidence>
<evidence type="ECO:0000313" key="9">
    <source>
        <dbReference type="Proteomes" id="UP000019482"/>
    </source>
</evidence>
<dbReference type="Proteomes" id="UP000019482">
    <property type="component" value="Unassembled WGS sequence"/>
</dbReference>
<feature type="transmembrane region" description="Helical" evidence="6">
    <location>
        <begin position="196"/>
        <end position="213"/>
    </location>
</feature>
<dbReference type="PANTHER" id="PTHR12677">
    <property type="entry name" value="GOLGI APPARATUS MEMBRANE PROTEIN TVP38-RELATED"/>
    <property type="match status" value="1"/>
</dbReference>
<gene>
    <name evidence="8" type="ORF">CTDIVETGP_1355</name>
</gene>
<keyword evidence="2 6" id="KW-1003">Cell membrane</keyword>
<dbReference type="GeneID" id="29420939"/>
<keyword evidence="5 6" id="KW-0472">Membrane</keyword>
<dbReference type="GO" id="GO:0005886">
    <property type="term" value="C:plasma membrane"/>
    <property type="evidence" value="ECO:0007669"/>
    <property type="project" value="UniProtKB-SubCell"/>
</dbReference>
<dbReference type="PANTHER" id="PTHR12677:SF49">
    <property type="entry name" value="TVP38_TMEM64 FAMILY MEMBRANE PROTEIN"/>
    <property type="match status" value="1"/>
</dbReference>
<feature type="domain" description="VTT" evidence="7">
    <location>
        <begin position="70"/>
        <end position="186"/>
    </location>
</feature>
<keyword evidence="4 6" id="KW-1133">Transmembrane helix</keyword>
<evidence type="ECO:0000259" key="7">
    <source>
        <dbReference type="Pfam" id="PF09335"/>
    </source>
</evidence>
<accession>W6N5G5</accession>
<dbReference type="Pfam" id="PF09335">
    <property type="entry name" value="VTT_dom"/>
    <property type="match status" value="1"/>
</dbReference>
<proteinExistence type="inferred from homology"/>